<evidence type="ECO:0000256" key="3">
    <source>
        <dbReference type="ARBA" id="ARBA00022676"/>
    </source>
</evidence>
<evidence type="ECO:0000256" key="8">
    <source>
        <dbReference type="SAM" id="Phobius"/>
    </source>
</evidence>
<reference evidence="10 11" key="1">
    <citation type="submission" date="2022-06" db="EMBL/GenBank/DDBJ databases">
        <title>Rhizosaccharibacter gen. nov. sp. nov. KSS12, endophytic bacteria isolated from sugarcane.</title>
        <authorList>
            <person name="Pitiwittayakul N."/>
        </authorList>
    </citation>
    <scope>NUCLEOTIDE SEQUENCE [LARGE SCALE GENOMIC DNA]</scope>
    <source>
        <strain evidence="10 11">KSS12</strain>
    </source>
</reference>
<keyword evidence="3" id="KW-0328">Glycosyltransferase</keyword>
<feature type="transmembrane region" description="Helical" evidence="8">
    <location>
        <begin position="271"/>
        <end position="290"/>
    </location>
</feature>
<keyword evidence="4" id="KW-0808">Transferase</keyword>
<gene>
    <name evidence="10" type="ORF">NFI88_03550</name>
</gene>
<evidence type="ECO:0000256" key="6">
    <source>
        <dbReference type="ARBA" id="ARBA00022989"/>
    </source>
</evidence>
<sequence>MTGDRGPAIPRSFPAPAQGLEASRLRWLGALLLLTILRLAVAAATPLSPDESYYWVWSRALAPGYLDHPPMVALWIRGGTALLGPDPLGIRLLAPIGAALGSVLLYRAARDLPEPVSDPAEAHRRGVVAAALLNSTLLLGIGSVIITPDTPLLVFVTAAWWALGRALRSGHTGWWLLCGFLLGLALDSKYTAALPGAGFAAWLLLSRPGRRWMRVPGPWLAGAAALLSFMPVVWWNATHGWASFLKQGGRSDDWHPARAAQFLGELMGGQLGLATPLLFLMLVAGMAEALRRARRPGADGGGGWSLCCWLVLLPVAVFLQHALGGRVQANWPGLIYPAAMLPTAAVAAQVRWGRFWPQAAGLGAAMTLLVYAQSATALLPLPRKLDVTLQRLGGWTDLATAAASRTDGFLVADEYGLASELAHALPGRAVFGMEPRWRLFSLPHGLPPPSEEGLLVRSARRNEPPDPQPWSELEPAGELVRARDGREAERYRLFRVRFRALPTDTAVARLP</sequence>
<feature type="transmembrane region" description="Helical" evidence="8">
    <location>
        <begin position="302"/>
        <end position="322"/>
    </location>
</feature>
<evidence type="ECO:0000313" key="10">
    <source>
        <dbReference type="EMBL" id="MCQ8239915.1"/>
    </source>
</evidence>
<feature type="transmembrane region" description="Helical" evidence="8">
    <location>
        <begin position="88"/>
        <end position="106"/>
    </location>
</feature>
<comment type="caution">
    <text evidence="10">The sequence shown here is derived from an EMBL/GenBank/DDBJ whole genome shotgun (WGS) entry which is preliminary data.</text>
</comment>
<proteinExistence type="predicted"/>
<dbReference type="PANTHER" id="PTHR33908">
    <property type="entry name" value="MANNOSYLTRANSFERASE YKCB-RELATED"/>
    <property type="match status" value="1"/>
</dbReference>
<keyword evidence="7 8" id="KW-0472">Membrane</keyword>
<dbReference type="InterPro" id="IPR050297">
    <property type="entry name" value="LipidA_mod_glycosyltrf_83"/>
</dbReference>
<feature type="transmembrane region" description="Helical" evidence="8">
    <location>
        <begin position="359"/>
        <end position="381"/>
    </location>
</feature>
<keyword evidence="6 8" id="KW-1133">Transmembrane helix</keyword>
<evidence type="ECO:0000259" key="9">
    <source>
        <dbReference type="Pfam" id="PF13231"/>
    </source>
</evidence>
<dbReference type="InterPro" id="IPR038731">
    <property type="entry name" value="RgtA/B/C-like"/>
</dbReference>
<feature type="transmembrane region" description="Helical" evidence="8">
    <location>
        <begin position="127"/>
        <end position="146"/>
    </location>
</feature>
<name>A0ABT1VUR7_9PROT</name>
<dbReference type="Pfam" id="PF13231">
    <property type="entry name" value="PMT_2"/>
    <property type="match status" value="1"/>
</dbReference>
<protein>
    <submittedName>
        <fullName evidence="10">Glycosyltransferase family 39 protein</fullName>
    </submittedName>
</protein>
<feature type="domain" description="Glycosyltransferase RgtA/B/C/D-like" evidence="9">
    <location>
        <begin position="67"/>
        <end position="235"/>
    </location>
</feature>
<evidence type="ECO:0000256" key="1">
    <source>
        <dbReference type="ARBA" id="ARBA00004651"/>
    </source>
</evidence>
<evidence type="ECO:0000256" key="7">
    <source>
        <dbReference type="ARBA" id="ARBA00023136"/>
    </source>
</evidence>
<evidence type="ECO:0000256" key="2">
    <source>
        <dbReference type="ARBA" id="ARBA00022475"/>
    </source>
</evidence>
<organism evidence="10 11">
    <name type="scientific">Rhizosaccharibacter radicis</name>
    <dbReference type="NCBI Taxonomy" id="2782605"/>
    <lineage>
        <taxon>Bacteria</taxon>
        <taxon>Pseudomonadati</taxon>
        <taxon>Pseudomonadota</taxon>
        <taxon>Alphaproteobacteria</taxon>
        <taxon>Acetobacterales</taxon>
        <taxon>Acetobacteraceae</taxon>
        <taxon>Rhizosaccharibacter</taxon>
    </lineage>
</organism>
<keyword evidence="5 8" id="KW-0812">Transmembrane</keyword>
<accession>A0ABT1VUR7</accession>
<feature type="transmembrane region" description="Helical" evidence="8">
    <location>
        <begin position="217"/>
        <end position="237"/>
    </location>
</feature>
<evidence type="ECO:0000313" key="11">
    <source>
        <dbReference type="Proteomes" id="UP001524547"/>
    </source>
</evidence>
<keyword evidence="11" id="KW-1185">Reference proteome</keyword>
<keyword evidence="2" id="KW-1003">Cell membrane</keyword>
<dbReference type="EMBL" id="JAMZEJ010000002">
    <property type="protein sequence ID" value="MCQ8239915.1"/>
    <property type="molecule type" value="Genomic_DNA"/>
</dbReference>
<evidence type="ECO:0000256" key="5">
    <source>
        <dbReference type="ARBA" id="ARBA00022692"/>
    </source>
</evidence>
<evidence type="ECO:0000256" key="4">
    <source>
        <dbReference type="ARBA" id="ARBA00022679"/>
    </source>
</evidence>
<comment type="subcellular location">
    <subcellularLocation>
        <location evidence="1">Cell membrane</location>
        <topology evidence="1">Multi-pass membrane protein</topology>
    </subcellularLocation>
</comment>
<dbReference type="RefSeq" id="WP_422918651.1">
    <property type="nucleotide sequence ID" value="NZ_JAMZEJ010000002.1"/>
</dbReference>
<feature type="transmembrane region" description="Helical" evidence="8">
    <location>
        <begin position="334"/>
        <end position="352"/>
    </location>
</feature>
<feature type="transmembrane region" description="Helical" evidence="8">
    <location>
        <begin position="174"/>
        <end position="205"/>
    </location>
</feature>
<dbReference type="Proteomes" id="UP001524547">
    <property type="component" value="Unassembled WGS sequence"/>
</dbReference>
<dbReference type="PANTHER" id="PTHR33908:SF11">
    <property type="entry name" value="MEMBRANE PROTEIN"/>
    <property type="match status" value="1"/>
</dbReference>